<evidence type="ECO:0000313" key="10">
    <source>
        <dbReference type="EMBL" id="KAH7439988.1"/>
    </source>
</evidence>
<comment type="subunit">
    <text evidence="7">Heterotrimeric transcription factor composed of three components, NF-YA, NF-YB and NF-YC. NF-YB and NF-YC must interact and dimerize for NF-YA association and DNA binding.</text>
</comment>
<gene>
    <name evidence="10" type="ORF">KP509_04G086300</name>
</gene>
<dbReference type="Gene3D" id="6.10.250.2430">
    <property type="match status" value="1"/>
</dbReference>
<reference evidence="10" key="1">
    <citation type="submission" date="2021-08" db="EMBL/GenBank/DDBJ databases">
        <title>WGS assembly of Ceratopteris richardii.</title>
        <authorList>
            <person name="Marchant D.B."/>
            <person name="Chen G."/>
            <person name="Jenkins J."/>
            <person name="Shu S."/>
            <person name="Leebens-Mack J."/>
            <person name="Grimwood J."/>
            <person name="Schmutz J."/>
            <person name="Soltis P."/>
            <person name="Soltis D."/>
            <person name="Chen Z.-H."/>
        </authorList>
    </citation>
    <scope>NUCLEOTIDE SEQUENCE</scope>
    <source>
        <strain evidence="10">Whitten #5841</strain>
        <tissue evidence="10">Leaf</tissue>
    </source>
</reference>
<dbReference type="PANTHER" id="PTHR12632">
    <property type="entry name" value="TRANSCRIPTION FACTOR NF-Y ALPHA-RELATED"/>
    <property type="match status" value="1"/>
</dbReference>
<evidence type="ECO:0000256" key="5">
    <source>
        <dbReference type="ARBA" id="ARBA00023163"/>
    </source>
</evidence>
<feature type="compositionally biased region" description="Polar residues" evidence="9">
    <location>
        <begin position="251"/>
        <end position="262"/>
    </location>
</feature>
<dbReference type="PROSITE" id="PS00686">
    <property type="entry name" value="NFYA_HAP2_1"/>
    <property type="match status" value="1"/>
</dbReference>
<evidence type="ECO:0000256" key="4">
    <source>
        <dbReference type="ARBA" id="ARBA00023159"/>
    </source>
</evidence>
<comment type="caution">
    <text evidence="10">The sequence shown here is derived from an EMBL/GenBank/DDBJ whole genome shotgun (WGS) entry which is preliminary data.</text>
</comment>
<dbReference type="Pfam" id="PF02045">
    <property type="entry name" value="CBFB_NFYA"/>
    <property type="match status" value="1"/>
</dbReference>
<dbReference type="EMBL" id="CM035409">
    <property type="protein sequence ID" value="KAH7439988.1"/>
    <property type="molecule type" value="Genomic_DNA"/>
</dbReference>
<keyword evidence="2 8" id="KW-0805">Transcription regulation</keyword>
<proteinExistence type="inferred from homology"/>
<dbReference type="PROSITE" id="PS51152">
    <property type="entry name" value="NFYA_HAP2_2"/>
    <property type="match status" value="1"/>
</dbReference>
<evidence type="ECO:0000256" key="9">
    <source>
        <dbReference type="SAM" id="MobiDB-lite"/>
    </source>
</evidence>
<accession>A0A8T2UZ54</accession>
<evidence type="ECO:0000256" key="6">
    <source>
        <dbReference type="ARBA" id="ARBA00023242"/>
    </source>
</evidence>
<sequence length="292" mass="31894">MQAEDPHTEGSSEGQEQSCNVHAVEGVPWWDGIGHQQPVYPPACSTAVGTMYYEHPGLAASGIRPMTLSHPPLYQSQVGCSSSLEDGARIVEGDVVNDENHNQTGAGITVPSSGAEFMSAHTQLELGQSMATAAYPYSDPYYGMFAVYGAQSMAMMHPHMLGMQQIRMPLPSEVTEEEPVYVNAKQYKGIMRRRQSRAKAESENKLMKCRKPYLHESRHLHAVRRARGCGGRFLNTKGDVLDSKSERPTTSEDSSSQVSIGDNSEKEKHFDGANGCSIRLVQGATNCSLIIT</sequence>
<keyword evidence="6 8" id="KW-0539">Nucleus</keyword>
<feature type="region of interest" description="Disordered" evidence="9">
    <location>
        <begin position="237"/>
        <end position="266"/>
    </location>
</feature>
<comment type="similarity">
    <text evidence="8">Belongs to the NFYA/HAP2 subunit family.</text>
</comment>
<dbReference type="PRINTS" id="PR00616">
    <property type="entry name" value="CCAATSUBUNTB"/>
</dbReference>
<dbReference type="InterPro" id="IPR018362">
    <property type="entry name" value="CCAAT-binding_factor_CS"/>
</dbReference>
<dbReference type="GO" id="GO:0003700">
    <property type="term" value="F:DNA-binding transcription factor activity"/>
    <property type="evidence" value="ECO:0007669"/>
    <property type="project" value="UniProtKB-UniRule"/>
</dbReference>
<comment type="subcellular location">
    <subcellularLocation>
        <location evidence="1 8">Nucleus</location>
    </subcellularLocation>
</comment>
<feature type="compositionally biased region" description="Basic and acidic residues" evidence="9">
    <location>
        <begin position="239"/>
        <end position="250"/>
    </location>
</feature>
<comment type="function">
    <text evidence="8">Component of the sequence-specific heterotrimeric transcription factor (NF-Y) which specifically recognizes a 5'-CCAAT-3' box motif found in the promoters of its target genes.</text>
</comment>
<evidence type="ECO:0000256" key="1">
    <source>
        <dbReference type="ARBA" id="ARBA00004123"/>
    </source>
</evidence>
<dbReference type="GO" id="GO:0016602">
    <property type="term" value="C:CCAAT-binding factor complex"/>
    <property type="evidence" value="ECO:0007669"/>
    <property type="project" value="InterPro"/>
</dbReference>
<dbReference type="Proteomes" id="UP000825935">
    <property type="component" value="Chromosome 4"/>
</dbReference>
<dbReference type="SMART" id="SM00521">
    <property type="entry name" value="CBF"/>
    <property type="match status" value="1"/>
</dbReference>
<organism evidence="10 11">
    <name type="scientific">Ceratopteris richardii</name>
    <name type="common">Triangle waterfern</name>
    <dbReference type="NCBI Taxonomy" id="49495"/>
    <lineage>
        <taxon>Eukaryota</taxon>
        <taxon>Viridiplantae</taxon>
        <taxon>Streptophyta</taxon>
        <taxon>Embryophyta</taxon>
        <taxon>Tracheophyta</taxon>
        <taxon>Polypodiopsida</taxon>
        <taxon>Polypodiidae</taxon>
        <taxon>Polypodiales</taxon>
        <taxon>Pteridineae</taxon>
        <taxon>Pteridaceae</taxon>
        <taxon>Parkerioideae</taxon>
        <taxon>Ceratopteris</taxon>
    </lineage>
</organism>
<protein>
    <recommendedName>
        <fullName evidence="8">Nuclear transcription factor Y subunit</fullName>
    </recommendedName>
</protein>
<keyword evidence="3 8" id="KW-0238">DNA-binding</keyword>
<dbReference type="InterPro" id="IPR001289">
    <property type="entry name" value="NFYA"/>
</dbReference>
<dbReference type="AlphaFoldDB" id="A0A8T2UZ54"/>
<keyword evidence="4" id="KW-0010">Activator</keyword>
<evidence type="ECO:0000313" key="11">
    <source>
        <dbReference type="Proteomes" id="UP000825935"/>
    </source>
</evidence>
<keyword evidence="11" id="KW-1185">Reference proteome</keyword>
<dbReference type="GO" id="GO:0003677">
    <property type="term" value="F:DNA binding"/>
    <property type="evidence" value="ECO:0007669"/>
    <property type="project" value="UniProtKB-KW"/>
</dbReference>
<keyword evidence="5 8" id="KW-0804">Transcription</keyword>
<dbReference type="OrthoDB" id="1097733at2759"/>
<name>A0A8T2UZ54_CERRI</name>
<evidence type="ECO:0000256" key="7">
    <source>
        <dbReference type="ARBA" id="ARBA00025911"/>
    </source>
</evidence>
<evidence type="ECO:0000256" key="2">
    <source>
        <dbReference type="ARBA" id="ARBA00023015"/>
    </source>
</evidence>
<evidence type="ECO:0000256" key="8">
    <source>
        <dbReference type="RuleBase" id="RU367155"/>
    </source>
</evidence>
<evidence type="ECO:0000256" key="3">
    <source>
        <dbReference type="ARBA" id="ARBA00023125"/>
    </source>
</evidence>